<evidence type="ECO:0000313" key="4">
    <source>
        <dbReference type="Proteomes" id="UP001626549"/>
    </source>
</evidence>
<dbReference type="Pfam" id="PF03358">
    <property type="entry name" value="FMN_red"/>
    <property type="match status" value="1"/>
</dbReference>
<dbReference type="PANTHER" id="PTHR30543:SF31">
    <property type="entry name" value="NADPH-DEPENDENT AZOREDUCTASE AZR"/>
    <property type="match status" value="1"/>
</dbReference>
<feature type="domain" description="NADPH-dependent FMN reductase-like" evidence="2">
    <location>
        <begin position="1"/>
        <end position="150"/>
    </location>
</feature>
<dbReference type="InterPro" id="IPR005025">
    <property type="entry name" value="FMN_Rdtase-like_dom"/>
</dbReference>
<dbReference type="PANTHER" id="PTHR30543">
    <property type="entry name" value="CHROMATE REDUCTASE"/>
    <property type="match status" value="1"/>
</dbReference>
<name>A0ABZ0ICY2_9GAMM</name>
<dbReference type="EMBL" id="CP136865">
    <property type="protein sequence ID" value="WOJ97402.1"/>
    <property type="molecule type" value="Genomic_DNA"/>
</dbReference>
<gene>
    <name evidence="3" type="ORF">R0137_02235</name>
</gene>
<dbReference type="RefSeq" id="WP_407328221.1">
    <property type="nucleotide sequence ID" value="NZ_CP136865.1"/>
</dbReference>
<keyword evidence="3" id="KW-0560">Oxidoreductase</keyword>
<evidence type="ECO:0000259" key="2">
    <source>
        <dbReference type="Pfam" id="PF03358"/>
    </source>
</evidence>
<dbReference type="SUPFAM" id="SSF52218">
    <property type="entry name" value="Flavoproteins"/>
    <property type="match status" value="1"/>
</dbReference>
<evidence type="ECO:0000313" key="3">
    <source>
        <dbReference type="EMBL" id="WOJ97402.1"/>
    </source>
</evidence>
<accession>A0ABZ0ICY2</accession>
<organism evidence="3 4">
    <name type="scientific">Congregibacter brevis</name>
    <dbReference type="NCBI Taxonomy" id="3081201"/>
    <lineage>
        <taxon>Bacteria</taxon>
        <taxon>Pseudomonadati</taxon>
        <taxon>Pseudomonadota</taxon>
        <taxon>Gammaproteobacteria</taxon>
        <taxon>Cellvibrionales</taxon>
        <taxon>Halieaceae</taxon>
        <taxon>Congregibacter</taxon>
    </lineage>
</organism>
<dbReference type="Gene3D" id="3.40.50.360">
    <property type="match status" value="1"/>
</dbReference>
<keyword evidence="4" id="KW-1185">Reference proteome</keyword>
<dbReference type="EC" id="1.-.-.-" evidence="3"/>
<keyword evidence="1" id="KW-0288">FMN</keyword>
<keyword evidence="1" id="KW-0285">Flavoprotein</keyword>
<dbReference type="GO" id="GO:0016491">
    <property type="term" value="F:oxidoreductase activity"/>
    <property type="evidence" value="ECO:0007669"/>
    <property type="project" value="UniProtKB-KW"/>
</dbReference>
<dbReference type="Proteomes" id="UP001626549">
    <property type="component" value="Chromosome"/>
</dbReference>
<protein>
    <submittedName>
        <fullName evidence="3">NAD(P)H-dependent oxidoreductase</fullName>
        <ecNumber evidence="3">1.-.-.-</ecNumber>
    </submittedName>
</protein>
<dbReference type="InterPro" id="IPR050712">
    <property type="entry name" value="NAD(P)H-dep_reductase"/>
</dbReference>
<evidence type="ECO:0000256" key="1">
    <source>
        <dbReference type="ARBA" id="ARBA00022643"/>
    </source>
</evidence>
<dbReference type="InterPro" id="IPR029039">
    <property type="entry name" value="Flavoprotein-like_sf"/>
</dbReference>
<reference evidence="3 4" key="1">
    <citation type="submission" date="2023-10" db="EMBL/GenBank/DDBJ databases">
        <title>Two novel species belonging to the OM43/NOR5 clade.</title>
        <authorList>
            <person name="Park M."/>
        </authorList>
    </citation>
    <scope>NUCLEOTIDE SEQUENCE [LARGE SCALE GENOMIC DNA]</scope>
    <source>
        <strain evidence="3 4">IMCC45268</strain>
    </source>
</reference>
<sequence length="206" mass="22791">MKIGILSGSHRNDSQSEKIARYAAAQLDKKGLCDETYLFSLADNPLPFWDEGLWTGDPKWEEAIGELRSELNSCDGFIVVTPEWHGMVPSGLKNLFLLFPGTGELAHKPALIVSVSGGAGGGAYPVAELRMSSYKNSRICYMPEHLIVRNAGKVFNEDSAENDDSQHDYLNARLTYCLEMLGEYTRAFQQIRASGKTSLENYSNGM</sequence>
<proteinExistence type="predicted"/>